<dbReference type="EMBL" id="BTSX01000003">
    <property type="protein sequence ID" value="GMS88375.1"/>
    <property type="molecule type" value="Genomic_DNA"/>
</dbReference>
<gene>
    <name evidence="2" type="ORF">PENTCL1PPCAC_10550</name>
</gene>
<feature type="non-terminal residue" evidence="2">
    <location>
        <position position="209"/>
    </location>
</feature>
<protein>
    <recommendedName>
        <fullName evidence="1">C-type lectin domain-containing protein</fullName>
    </recommendedName>
</protein>
<dbReference type="CDD" id="cd00037">
    <property type="entry name" value="CLECT"/>
    <property type="match status" value="1"/>
</dbReference>
<reference evidence="2" key="1">
    <citation type="submission" date="2023-10" db="EMBL/GenBank/DDBJ databases">
        <title>Genome assembly of Pristionchus species.</title>
        <authorList>
            <person name="Yoshida K."/>
            <person name="Sommer R.J."/>
        </authorList>
    </citation>
    <scope>NUCLEOTIDE SEQUENCE</scope>
    <source>
        <strain evidence="2">RS0144</strain>
    </source>
</reference>
<feature type="domain" description="C-type lectin" evidence="1">
    <location>
        <begin position="76"/>
        <end position="202"/>
    </location>
</feature>
<dbReference type="Proteomes" id="UP001432027">
    <property type="component" value="Unassembled WGS sequence"/>
</dbReference>
<dbReference type="InterPro" id="IPR016187">
    <property type="entry name" value="CTDL_fold"/>
</dbReference>
<dbReference type="PANTHER" id="PTHR31024">
    <property type="entry name" value="C-TYPE LECTIN"/>
    <property type="match status" value="1"/>
</dbReference>
<dbReference type="SUPFAM" id="SSF56436">
    <property type="entry name" value="C-type lectin-like"/>
    <property type="match status" value="1"/>
</dbReference>
<accession>A0AAV5T025</accession>
<dbReference type="InterPro" id="IPR016186">
    <property type="entry name" value="C-type_lectin-like/link_sf"/>
</dbReference>
<dbReference type="SMART" id="SM00034">
    <property type="entry name" value="CLECT"/>
    <property type="match status" value="1"/>
</dbReference>
<feature type="non-terminal residue" evidence="2">
    <location>
        <position position="1"/>
    </location>
</feature>
<dbReference type="AlphaFoldDB" id="A0AAV5T025"/>
<organism evidence="2 3">
    <name type="scientific">Pristionchus entomophagus</name>
    <dbReference type="NCBI Taxonomy" id="358040"/>
    <lineage>
        <taxon>Eukaryota</taxon>
        <taxon>Metazoa</taxon>
        <taxon>Ecdysozoa</taxon>
        <taxon>Nematoda</taxon>
        <taxon>Chromadorea</taxon>
        <taxon>Rhabditida</taxon>
        <taxon>Rhabditina</taxon>
        <taxon>Diplogasteromorpha</taxon>
        <taxon>Diplogasteroidea</taxon>
        <taxon>Neodiplogasteridae</taxon>
        <taxon>Pristionchus</taxon>
    </lineage>
</organism>
<dbReference type="PROSITE" id="PS50041">
    <property type="entry name" value="C_TYPE_LECTIN_2"/>
    <property type="match status" value="1"/>
</dbReference>
<dbReference type="Gene3D" id="3.10.100.10">
    <property type="entry name" value="Mannose-Binding Protein A, subunit A"/>
    <property type="match status" value="1"/>
</dbReference>
<keyword evidence="3" id="KW-1185">Reference proteome</keyword>
<evidence type="ECO:0000313" key="2">
    <source>
        <dbReference type="EMBL" id="GMS88375.1"/>
    </source>
</evidence>
<name>A0AAV5T025_9BILA</name>
<proteinExistence type="predicted"/>
<evidence type="ECO:0000313" key="3">
    <source>
        <dbReference type="Proteomes" id="UP001432027"/>
    </source>
</evidence>
<dbReference type="Pfam" id="PF00059">
    <property type="entry name" value="Lectin_C"/>
    <property type="match status" value="1"/>
</dbReference>
<sequence>SNNMNSLDQFKSAGVIIVNSKSKLGENFSGLQGLASDGFYYADTSYMIALQNFCKANCFCKMGSDVYPGTDPAMAAAGGCYKATGVGSAFSKAKSTCADDGGYIATVHDDAKGRFVRQLMSRTSTKSDYYWIGYEKSEFGVWEWEDEVRVGRGQKSADSYTNWDHDEPSTASVAKCTYVDTTKSRLPWAAGTCMVGFPYVCESAPCSTG</sequence>
<dbReference type="PANTHER" id="PTHR31024:SF3">
    <property type="entry name" value="C-TYPE LECTIN-RELATED"/>
    <property type="match status" value="1"/>
</dbReference>
<comment type="caution">
    <text evidence="2">The sequence shown here is derived from an EMBL/GenBank/DDBJ whole genome shotgun (WGS) entry which is preliminary data.</text>
</comment>
<dbReference type="InterPro" id="IPR001304">
    <property type="entry name" value="C-type_lectin-like"/>
</dbReference>
<evidence type="ECO:0000259" key="1">
    <source>
        <dbReference type="PROSITE" id="PS50041"/>
    </source>
</evidence>